<feature type="compositionally biased region" description="Basic and acidic residues" evidence="1">
    <location>
        <begin position="367"/>
        <end position="376"/>
    </location>
</feature>
<name>A0A8B7PEY6_HYAAZ</name>
<feature type="region of interest" description="Disordered" evidence="1">
    <location>
        <begin position="291"/>
        <end position="329"/>
    </location>
</feature>
<accession>A0A8B7PEY6</accession>
<dbReference type="RefSeq" id="XP_018024172.1">
    <property type="nucleotide sequence ID" value="XM_018168683.1"/>
</dbReference>
<evidence type="ECO:0000313" key="3">
    <source>
        <dbReference type="RefSeq" id="XP_018024172.1"/>
    </source>
</evidence>
<dbReference type="Proteomes" id="UP000694843">
    <property type="component" value="Unplaced"/>
</dbReference>
<feature type="compositionally biased region" description="Polar residues" evidence="1">
    <location>
        <begin position="291"/>
        <end position="300"/>
    </location>
</feature>
<keyword evidence="2" id="KW-1185">Reference proteome</keyword>
<proteinExistence type="predicted"/>
<protein>
    <submittedName>
        <fullName evidence="3">Formin-like protein 6</fullName>
    </submittedName>
</protein>
<sequence>MSVVLEGNRPSSLRCCEMHAHHRVCQPIIASVSPSSRLSAHHCVCQPIIASVSPSSRLSGHHRVCQPIIASVNPSSRLSAHHRPSSRLSTHHRVCQPIIASVSPSSRLSAHHRVCQPIIASVSPSSRLSAHHRSFHVPSSSPARLSSRSQVGCESSSFAELVRRAKEPRFALAYDADTSTRSQRRRVAHSLPSNRLAESEILARRQITTQRMTNEPSSTLRKLPLQASARPATHHRWPLLLLATNGSPVTHERDVDRYEDGHLRSATASWTPRALGASNLTLPAVPTLTLDTQSPRTQQPHPACRPDPHPGYPEPSDPATSPCLPSRPSSWTPKALVATDLTLPAVPTVTLDTQSPHSQQPLPACRPDPHPGHPEPSEPLISPCLPSRPSPWTPKALVATDLTLPAVPTIILDTQSPRSH</sequence>
<evidence type="ECO:0000313" key="2">
    <source>
        <dbReference type="Proteomes" id="UP000694843"/>
    </source>
</evidence>
<organism evidence="2 3">
    <name type="scientific">Hyalella azteca</name>
    <name type="common">Amphipod</name>
    <dbReference type="NCBI Taxonomy" id="294128"/>
    <lineage>
        <taxon>Eukaryota</taxon>
        <taxon>Metazoa</taxon>
        <taxon>Ecdysozoa</taxon>
        <taxon>Arthropoda</taxon>
        <taxon>Crustacea</taxon>
        <taxon>Multicrustacea</taxon>
        <taxon>Malacostraca</taxon>
        <taxon>Eumalacostraca</taxon>
        <taxon>Peracarida</taxon>
        <taxon>Amphipoda</taxon>
        <taxon>Senticaudata</taxon>
        <taxon>Talitrida</taxon>
        <taxon>Talitroidea</taxon>
        <taxon>Hyalellidae</taxon>
        <taxon>Hyalella</taxon>
    </lineage>
</organism>
<feature type="compositionally biased region" description="Polar residues" evidence="1">
    <location>
        <begin position="351"/>
        <end position="361"/>
    </location>
</feature>
<dbReference type="KEGG" id="hazt:108679938"/>
<dbReference type="GeneID" id="108679938"/>
<dbReference type="AlphaFoldDB" id="A0A8B7PEY6"/>
<feature type="region of interest" description="Disordered" evidence="1">
    <location>
        <begin position="351"/>
        <end position="387"/>
    </location>
</feature>
<reference evidence="3" key="1">
    <citation type="submission" date="2025-08" db="UniProtKB">
        <authorList>
            <consortium name="RefSeq"/>
        </authorList>
    </citation>
    <scope>IDENTIFICATION</scope>
    <source>
        <tissue evidence="3">Whole organism</tissue>
    </source>
</reference>
<evidence type="ECO:0000256" key="1">
    <source>
        <dbReference type="SAM" id="MobiDB-lite"/>
    </source>
</evidence>
<gene>
    <name evidence="3" type="primary">LOC108679938</name>
</gene>
<feature type="compositionally biased region" description="Pro residues" evidence="1">
    <location>
        <begin position="303"/>
        <end position="316"/>
    </location>
</feature>